<organism evidence="2 3">
    <name type="scientific">Liparis tanakae</name>
    <name type="common">Tanaka's snailfish</name>
    <dbReference type="NCBI Taxonomy" id="230148"/>
    <lineage>
        <taxon>Eukaryota</taxon>
        <taxon>Metazoa</taxon>
        <taxon>Chordata</taxon>
        <taxon>Craniata</taxon>
        <taxon>Vertebrata</taxon>
        <taxon>Euteleostomi</taxon>
        <taxon>Actinopterygii</taxon>
        <taxon>Neopterygii</taxon>
        <taxon>Teleostei</taxon>
        <taxon>Neoteleostei</taxon>
        <taxon>Acanthomorphata</taxon>
        <taxon>Eupercaria</taxon>
        <taxon>Perciformes</taxon>
        <taxon>Cottioidei</taxon>
        <taxon>Cottales</taxon>
        <taxon>Liparidae</taxon>
        <taxon>Liparis</taxon>
    </lineage>
</organism>
<name>A0A4Z2HLK6_9TELE</name>
<proteinExistence type="predicted"/>
<feature type="compositionally biased region" description="Polar residues" evidence="1">
    <location>
        <begin position="290"/>
        <end position="302"/>
    </location>
</feature>
<evidence type="ECO:0000256" key="1">
    <source>
        <dbReference type="SAM" id="MobiDB-lite"/>
    </source>
</evidence>
<dbReference type="Proteomes" id="UP000314294">
    <property type="component" value="Unassembled WGS sequence"/>
</dbReference>
<feature type="region of interest" description="Disordered" evidence="1">
    <location>
        <begin position="1"/>
        <end position="43"/>
    </location>
</feature>
<dbReference type="OrthoDB" id="10025068at2759"/>
<evidence type="ECO:0000313" key="2">
    <source>
        <dbReference type="EMBL" id="TNN66440.1"/>
    </source>
</evidence>
<dbReference type="Gene3D" id="2.40.10.10">
    <property type="entry name" value="Trypsin-like serine proteases"/>
    <property type="match status" value="2"/>
</dbReference>
<feature type="region of interest" description="Disordered" evidence="1">
    <location>
        <begin position="272"/>
        <end position="302"/>
    </location>
</feature>
<protein>
    <submittedName>
        <fullName evidence="2">Protein FAM111A</fullName>
    </submittedName>
</protein>
<feature type="compositionally biased region" description="Polar residues" evidence="1">
    <location>
        <begin position="272"/>
        <end position="283"/>
    </location>
</feature>
<comment type="caution">
    <text evidence="2">The sequence shown here is derived from an EMBL/GenBank/DDBJ whole genome shotgun (WGS) entry which is preliminary data.</text>
</comment>
<keyword evidence="3" id="KW-1185">Reference proteome</keyword>
<dbReference type="PANTHER" id="PTHR14389">
    <property type="entry name" value="SI:CH1073-475A24.1"/>
    <property type="match status" value="1"/>
</dbReference>
<dbReference type="EMBL" id="SRLO01000219">
    <property type="protein sequence ID" value="TNN66440.1"/>
    <property type="molecule type" value="Genomic_DNA"/>
</dbReference>
<gene>
    <name evidence="2" type="primary">FAM111A_1</name>
    <name evidence="2" type="ORF">EYF80_023348</name>
</gene>
<feature type="compositionally biased region" description="Polar residues" evidence="1">
    <location>
        <begin position="10"/>
        <end position="19"/>
    </location>
</feature>
<dbReference type="SUPFAM" id="SSF50494">
    <property type="entry name" value="Trypsin-like serine proteases"/>
    <property type="match status" value="1"/>
</dbReference>
<dbReference type="InterPro" id="IPR009003">
    <property type="entry name" value="Peptidase_S1_PA"/>
</dbReference>
<dbReference type="GO" id="GO:0006260">
    <property type="term" value="P:DNA replication"/>
    <property type="evidence" value="ECO:0007669"/>
    <property type="project" value="TreeGrafter"/>
</dbReference>
<sequence>METPLDQHLKTTNNGQMDNVVTEETDDPSGESGQPPDVHTAAEPCVKLETSGWTPPLIQSPEGSAPVPQGSLNKWEEEPHTTHTFVWCWEKESTTMTCIKAGTVENSLQRSPQFMNIVGKNKNKKKELVIVRDGKAISSHFPCSLIGKDETLIIKYVTDVNKPKQIVTGSDRCQRKGPPSELVMFHLMTTGGKNLQTKIMRNPELKNGFDEITVYAYKGETVKQALKRDGRLQNELFTKNCALSNKSTEVTTEMSSLVDYLNGETFKIILLNRNSPPDSQPSSLEDAPLEQSSTTESVNVNTPKKTVVLDGKEAPDSHLCEITHSKKLKSYLNSQFQDFVERRKMKVSGLTPIKHLRVEYGKNAQRCLVVKTMKQLGELSNSVCSVRVNETPKGSGFLLFDKFVLTNGHVVENVCNASTLQLTEKLTVHFSYESVGQEDSGVKVEELVGFECAHDASGHKHDWALLRIGADQNLPDVLLKQIGLCPGSEGICIIGHPGDSPKMADPCFIVTNEERSEIVERQRRENPEGVLPFNEAVQYITHRFFDEVKHDKQNRQALHYETCLHSGSSGSPVFDEHCNVVAMHSGGYSYKNKRGEKQSVVEYGYAASIIMEHIVVQMVLRGRFDVLKEYLACNYKHQQHVHNNVKKLLESITREFILTAATQPMVTGDESLRKFFEFLSQREDPDQMDIN</sequence>
<dbReference type="GO" id="GO:0005634">
    <property type="term" value="C:nucleus"/>
    <property type="evidence" value="ECO:0007669"/>
    <property type="project" value="TreeGrafter"/>
</dbReference>
<evidence type="ECO:0000313" key="3">
    <source>
        <dbReference type="Proteomes" id="UP000314294"/>
    </source>
</evidence>
<dbReference type="Pfam" id="PF13365">
    <property type="entry name" value="Trypsin_2"/>
    <property type="match status" value="1"/>
</dbReference>
<dbReference type="AlphaFoldDB" id="A0A4Z2HLK6"/>
<reference evidence="2 3" key="1">
    <citation type="submission" date="2019-03" db="EMBL/GenBank/DDBJ databases">
        <title>First draft genome of Liparis tanakae, snailfish: a comprehensive survey of snailfish specific genes.</title>
        <authorList>
            <person name="Kim W."/>
            <person name="Song I."/>
            <person name="Jeong J.-H."/>
            <person name="Kim D."/>
            <person name="Kim S."/>
            <person name="Ryu S."/>
            <person name="Song J.Y."/>
            <person name="Lee S.K."/>
        </authorList>
    </citation>
    <scope>NUCLEOTIDE SEQUENCE [LARGE SCALE GENOMIC DNA]</scope>
    <source>
        <tissue evidence="2">Muscle</tissue>
    </source>
</reference>
<dbReference type="PANTHER" id="PTHR14389:SF3">
    <property type="entry name" value="PROTEIN FAM111A-LIKE"/>
    <property type="match status" value="1"/>
</dbReference>
<accession>A0A4Z2HLK6</accession>
<dbReference type="InterPro" id="IPR043504">
    <property type="entry name" value="Peptidase_S1_PA_chymotrypsin"/>
</dbReference>
<dbReference type="GO" id="GO:0000785">
    <property type="term" value="C:chromatin"/>
    <property type="evidence" value="ECO:0007669"/>
    <property type="project" value="TreeGrafter"/>
</dbReference>